<gene>
    <name evidence="1" type="ORF">OBRU01_13200</name>
</gene>
<sequence length="330" mass="38776">MERHILPGLTRLPWTALGIKDYIKDITKGENSLQAVYKQLKMVEKEIQSLIDQIEMFDMFPYIRPKNYVDAETGLPDDTWIYPCKTYFVEVENERLERTAQVSRIYDRIGPILMKLEYLILGTSTGKSVVMTTYYNYWEKKIFKCIQTCIPCPPQRDTEATGNEFYVFSYFEDVLRVVSINDVTLLIQDTIYRLTQDINIQKYDEKFFFFEDIIAELNGHVKFVDVGAIRVNLRPVIKQVQDHAQEWKNILGHCIATKTRMNMYDLKNQIDSLRATMNMNIKGLEDFKLVMATITLVQAMTITAEVRYRGMQELFNMLRQHDIDVSTTNW</sequence>
<keyword evidence="2" id="KW-1185">Reference proteome</keyword>
<evidence type="ECO:0000313" key="2">
    <source>
        <dbReference type="Proteomes" id="UP000037510"/>
    </source>
</evidence>
<dbReference type="InterPro" id="IPR026983">
    <property type="entry name" value="DHC"/>
</dbReference>
<protein>
    <submittedName>
        <fullName evidence="1">Putative ciliary dynein heavy chain</fullName>
    </submittedName>
</protein>
<dbReference type="EMBL" id="JTDY01002221">
    <property type="protein sequence ID" value="KOB71863.1"/>
    <property type="molecule type" value="Genomic_DNA"/>
</dbReference>
<dbReference type="GO" id="GO:0045505">
    <property type="term" value="F:dynein intermediate chain binding"/>
    <property type="evidence" value="ECO:0007669"/>
    <property type="project" value="InterPro"/>
</dbReference>
<dbReference type="GO" id="GO:0007018">
    <property type="term" value="P:microtubule-based movement"/>
    <property type="evidence" value="ECO:0007669"/>
    <property type="project" value="InterPro"/>
</dbReference>
<reference evidence="1 2" key="1">
    <citation type="journal article" date="2015" name="Genome Biol. Evol.">
        <title>The genome of winter moth (Operophtera brumata) provides a genomic perspective on sexual dimorphism and phenology.</title>
        <authorList>
            <person name="Derks M.F."/>
            <person name="Smit S."/>
            <person name="Salis L."/>
            <person name="Schijlen E."/>
            <person name="Bossers A."/>
            <person name="Mateman C."/>
            <person name="Pijl A.S."/>
            <person name="de Ridder D."/>
            <person name="Groenen M.A."/>
            <person name="Visser M.E."/>
            <person name="Megens H.J."/>
        </authorList>
    </citation>
    <scope>NUCLEOTIDE SEQUENCE [LARGE SCALE GENOMIC DNA]</scope>
    <source>
        <strain evidence="1">WM2013NL</strain>
        <tissue evidence="1">Head and thorax</tissue>
    </source>
</reference>
<dbReference type="Proteomes" id="UP000037510">
    <property type="component" value="Unassembled WGS sequence"/>
</dbReference>
<dbReference type="STRING" id="104452.A0A0L7L8K7"/>
<dbReference type="GO" id="GO:0030286">
    <property type="term" value="C:dynein complex"/>
    <property type="evidence" value="ECO:0007669"/>
    <property type="project" value="InterPro"/>
</dbReference>
<dbReference type="AlphaFoldDB" id="A0A0L7L8K7"/>
<dbReference type="PANTHER" id="PTHR22878:SF63">
    <property type="entry name" value="DYNEIN AXONEMAL HEAVY CHAIN 10"/>
    <property type="match status" value="1"/>
</dbReference>
<organism evidence="1 2">
    <name type="scientific">Operophtera brumata</name>
    <name type="common">Winter moth</name>
    <name type="synonym">Phalaena brumata</name>
    <dbReference type="NCBI Taxonomy" id="104452"/>
    <lineage>
        <taxon>Eukaryota</taxon>
        <taxon>Metazoa</taxon>
        <taxon>Ecdysozoa</taxon>
        <taxon>Arthropoda</taxon>
        <taxon>Hexapoda</taxon>
        <taxon>Insecta</taxon>
        <taxon>Pterygota</taxon>
        <taxon>Neoptera</taxon>
        <taxon>Endopterygota</taxon>
        <taxon>Lepidoptera</taxon>
        <taxon>Glossata</taxon>
        <taxon>Ditrysia</taxon>
        <taxon>Geometroidea</taxon>
        <taxon>Geometridae</taxon>
        <taxon>Larentiinae</taxon>
        <taxon>Operophtera</taxon>
    </lineage>
</organism>
<evidence type="ECO:0000313" key="1">
    <source>
        <dbReference type="EMBL" id="KOB71863.1"/>
    </source>
</evidence>
<dbReference type="GO" id="GO:0051959">
    <property type="term" value="F:dynein light intermediate chain binding"/>
    <property type="evidence" value="ECO:0007669"/>
    <property type="project" value="InterPro"/>
</dbReference>
<dbReference type="PANTHER" id="PTHR22878">
    <property type="entry name" value="DYNEIN HEAVY CHAIN 6, AXONEMAL-LIKE-RELATED"/>
    <property type="match status" value="1"/>
</dbReference>
<proteinExistence type="predicted"/>
<name>A0A0L7L8K7_OPEBR</name>
<comment type="caution">
    <text evidence="1">The sequence shown here is derived from an EMBL/GenBank/DDBJ whole genome shotgun (WGS) entry which is preliminary data.</text>
</comment>
<accession>A0A0L7L8K7</accession>